<feature type="binding site" evidence="7 8">
    <location>
        <position position="298"/>
    </location>
    <ligand>
        <name>S-adenosyl-L-methionine</name>
        <dbReference type="ChEBI" id="CHEBI:59789"/>
    </ligand>
</feature>
<dbReference type="InterPro" id="IPR010280">
    <property type="entry name" value="U5_MeTrfase_fam"/>
</dbReference>
<sequence>MKPFSTYPDQYQQQPDNKVNIFKDQLKQLNHNMNVDHIAVYSSPNCYYRMRAEFKVWHTGNTSHYAMYDKNKKEPVFLEKFPVAAQSINQLMPLVMAEITQHEMLRKKLFQIEFLTTQTNDTLVSLIYHKSLNEQWVHTISPIKDKLGINIIGRSRKQKMILDRDFVNEELTVNGKIFYYQQNEGSFTQPNAKVCEKMLAWAVNNSKNNHGDLLELYCGNGNFTLPLSQNFNRVIATEVSKSSVHSAQKNIKKNNIDNVSILRMSSEDFSLAIDKIRPFRRLKKYDLESYHFSTVFVDPPRAGLDDGTIEMIKRFENIIYISCNPKTLINNLDSLCRTHNIEALAAFDQFPYTEHLEAGVILKKK</sequence>
<feature type="active site" description="Proton acceptor" evidence="7">
    <location>
        <position position="357"/>
    </location>
</feature>
<accession>A2CLM0</accession>
<comment type="similarity">
    <text evidence="7">Belongs to the class I-like SAM-binding methyltransferase superfamily. RNA M5U methyltransferase family. TrmA subfamily.</text>
</comment>
<gene>
    <name evidence="10" type="primary">BryS</name>
    <name evidence="7" type="synonym">trmA</name>
</gene>
<keyword evidence="4 7" id="KW-0819">tRNA processing</keyword>
<feature type="binding site" evidence="7">
    <location>
        <position position="222"/>
    </location>
    <ligand>
        <name>S-adenosyl-L-methionine</name>
        <dbReference type="ChEBI" id="CHEBI:59789"/>
    </ligand>
</feature>
<dbReference type="Gene3D" id="2.40.50.1070">
    <property type="match status" value="1"/>
</dbReference>
<dbReference type="AlphaFoldDB" id="A2CLM0"/>
<comment type="function">
    <text evidence="7">Dual-specificity methyltransferase that catalyzes the formation of 5-methyluridine at position 54 (m5U54) in all tRNAs, and that of position 341 (m5U341) in tmRNA (transfer-mRNA).</text>
</comment>
<dbReference type="InterPro" id="IPR029063">
    <property type="entry name" value="SAM-dependent_MTases_sf"/>
</dbReference>
<dbReference type="Gene3D" id="3.40.50.150">
    <property type="entry name" value="Vaccinia Virus protein VP39"/>
    <property type="match status" value="1"/>
</dbReference>
<dbReference type="PROSITE" id="PS51687">
    <property type="entry name" value="SAM_MT_RNA_M5U"/>
    <property type="match status" value="1"/>
</dbReference>
<evidence type="ECO:0000256" key="5">
    <source>
        <dbReference type="ARBA" id="ARBA00051255"/>
    </source>
</evidence>
<feature type="binding site" evidence="7 8">
    <location>
        <position position="217"/>
    </location>
    <ligand>
        <name>S-adenosyl-L-methionine</name>
        <dbReference type="ChEBI" id="CHEBI:59789"/>
    </ligand>
</feature>
<dbReference type="CDD" id="cd02440">
    <property type="entry name" value="AdoMet_MTases"/>
    <property type="match status" value="1"/>
</dbReference>
<dbReference type="PROSITE" id="PS01231">
    <property type="entry name" value="TRMA_2"/>
    <property type="match status" value="1"/>
</dbReference>
<name>A2CLM0_9GAMM</name>
<comment type="catalytic activity">
    <reaction evidence="5 7">
        <text>uridine(341) in tmRNA + S-adenosyl-L-methionine = 5-methyluridine(341) in tmRNA + S-adenosyl-L-homocysteine + H(+)</text>
        <dbReference type="Rhea" id="RHEA:43612"/>
        <dbReference type="Rhea" id="RHEA-COMP:10630"/>
        <dbReference type="Rhea" id="RHEA-COMP:10631"/>
        <dbReference type="ChEBI" id="CHEBI:15378"/>
        <dbReference type="ChEBI" id="CHEBI:57856"/>
        <dbReference type="ChEBI" id="CHEBI:59789"/>
        <dbReference type="ChEBI" id="CHEBI:65315"/>
        <dbReference type="ChEBI" id="CHEBI:74447"/>
    </reaction>
</comment>
<keyword evidence="3 7" id="KW-0949">S-adenosyl-L-methionine</keyword>
<dbReference type="InterPro" id="IPR030391">
    <property type="entry name" value="MeTrfase_TrmA_CS"/>
</dbReference>
<reference evidence="10" key="1">
    <citation type="journal article" date="2007" name="J. Nat. Prod.">
        <title>Identification of the putative bryostatin polyketide synthase gene cluster from "Candidatus Endobugula sertula", the uncultivated microbial symbiont of the marine bryozoan Bugula neritina.</title>
        <authorList>
            <person name="Sudek S."/>
            <person name="Lopanik N.B."/>
            <person name="Waggoner L.E."/>
            <person name="Hildebrand M."/>
            <person name="Anderson C."/>
            <person name="Liu H."/>
            <person name="Patel A."/>
            <person name="Sherman D.H."/>
            <person name="Haygood M.G."/>
        </authorList>
    </citation>
    <scope>NUCLEOTIDE SEQUENCE</scope>
    <source>
        <strain evidence="10">DEEP</strain>
    </source>
</reference>
<feature type="binding site" evidence="7 8">
    <location>
        <position position="238"/>
    </location>
    <ligand>
        <name>S-adenosyl-L-methionine</name>
        <dbReference type="ChEBI" id="CHEBI:59789"/>
    </ligand>
</feature>
<dbReference type="FunFam" id="2.40.50.1070:FF:000001">
    <property type="entry name" value="tRNA/tmRNA (uracil-C(5))-methyltransferase"/>
    <property type="match status" value="1"/>
</dbReference>
<dbReference type="PROSITE" id="PS01230">
    <property type="entry name" value="TRMA_1"/>
    <property type="match status" value="1"/>
</dbReference>
<dbReference type="PANTHER" id="PTHR47790:SF2">
    <property type="entry name" value="TRNA_TMRNA (URACIL-C(5))-METHYLTRANSFERASE"/>
    <property type="match status" value="1"/>
</dbReference>
<evidence type="ECO:0000256" key="9">
    <source>
        <dbReference type="PROSITE-ProRule" id="PRU10015"/>
    </source>
</evidence>
<keyword evidence="1 7" id="KW-0489">Methyltransferase</keyword>
<evidence type="ECO:0000256" key="1">
    <source>
        <dbReference type="ARBA" id="ARBA00022603"/>
    </source>
</evidence>
<dbReference type="GO" id="GO:0000049">
    <property type="term" value="F:tRNA binding"/>
    <property type="evidence" value="ECO:0007669"/>
    <property type="project" value="TreeGrafter"/>
</dbReference>
<evidence type="ECO:0000256" key="6">
    <source>
        <dbReference type="ARBA" id="ARBA00052788"/>
    </source>
</evidence>
<dbReference type="NCBIfam" id="TIGR02143">
    <property type="entry name" value="trmA_only"/>
    <property type="match status" value="1"/>
</dbReference>
<organism evidence="10">
    <name type="scientific">Candidatus Endobugula sertula</name>
    <name type="common">Bugula neritina bacterial symbiont</name>
    <dbReference type="NCBI Taxonomy" id="62101"/>
    <lineage>
        <taxon>Bacteria</taxon>
        <taxon>Pseudomonadati</taxon>
        <taxon>Pseudomonadota</taxon>
        <taxon>Gammaproteobacteria</taxon>
        <taxon>Cellvibrionales</taxon>
        <taxon>Cellvibrionaceae</taxon>
        <taxon>Candidatus Endobugula</taxon>
    </lineage>
</organism>
<dbReference type="Pfam" id="PF05958">
    <property type="entry name" value="tRNA_U5-meth_tr"/>
    <property type="match status" value="1"/>
</dbReference>
<evidence type="ECO:0000256" key="3">
    <source>
        <dbReference type="ARBA" id="ARBA00022691"/>
    </source>
</evidence>
<feature type="binding site" evidence="7 8">
    <location>
        <position position="189"/>
    </location>
    <ligand>
        <name>S-adenosyl-L-methionine</name>
        <dbReference type="ChEBI" id="CHEBI:59789"/>
    </ligand>
</feature>
<evidence type="ECO:0000313" key="10">
    <source>
        <dbReference type="EMBL" id="ABM63534.1"/>
    </source>
</evidence>
<proteinExistence type="inferred from homology"/>
<dbReference type="FunFam" id="3.40.50.150:FF:000012">
    <property type="entry name" value="tRNA/tmRNA (uracil-C(5))-methyltransferase"/>
    <property type="match status" value="1"/>
</dbReference>
<dbReference type="EC" id="2.1.1.35" evidence="7"/>
<evidence type="ECO:0000256" key="2">
    <source>
        <dbReference type="ARBA" id="ARBA00022679"/>
    </source>
</evidence>
<dbReference type="PANTHER" id="PTHR47790">
    <property type="entry name" value="TRNA/TMRNA (URACIL-C(5))-METHYLTRANSFERASE"/>
    <property type="match status" value="1"/>
</dbReference>
<dbReference type="EMBL" id="DQ889942">
    <property type="protein sequence ID" value="ABM63534.1"/>
    <property type="molecule type" value="Genomic_DNA"/>
</dbReference>
<feature type="active site" description="Nucleophile" evidence="7 8">
    <location>
        <position position="323"/>
    </location>
</feature>
<feature type="active site" evidence="9">
    <location>
        <position position="323"/>
    </location>
</feature>
<protein>
    <recommendedName>
        <fullName evidence="7">tRNA/tmRNA (uracil-C(5))-methyltransferase</fullName>
        <ecNumber evidence="7">2.1.1.35</ecNumber>
    </recommendedName>
    <alternativeName>
        <fullName evidence="7">tRNA (uracil(54)-C(5))-methyltransferase</fullName>
    </alternativeName>
    <alternativeName>
        <fullName evidence="7">tRNA(m5U54)-methyltransferase</fullName>
        <shortName evidence="7">RUMT</shortName>
    </alternativeName>
    <alternativeName>
        <fullName evidence="7">tmRNA (uracil(341)-C(5))-methyltransferase</fullName>
    </alternativeName>
</protein>
<dbReference type="GO" id="GO:0030488">
    <property type="term" value="P:tRNA methylation"/>
    <property type="evidence" value="ECO:0007669"/>
    <property type="project" value="UniProtKB-UniRule"/>
</dbReference>
<dbReference type="SUPFAM" id="SSF53335">
    <property type="entry name" value="S-adenosyl-L-methionine-dependent methyltransferases"/>
    <property type="match status" value="1"/>
</dbReference>
<dbReference type="InterPro" id="IPR030390">
    <property type="entry name" value="MeTrfase_TrmA_AS"/>
</dbReference>
<dbReference type="InterPro" id="IPR011869">
    <property type="entry name" value="TrmA_MeTrfase"/>
</dbReference>
<evidence type="ECO:0000256" key="4">
    <source>
        <dbReference type="ARBA" id="ARBA00022694"/>
    </source>
</evidence>
<evidence type="ECO:0000256" key="8">
    <source>
        <dbReference type="PROSITE-ProRule" id="PRU01024"/>
    </source>
</evidence>
<dbReference type="GO" id="GO:0030697">
    <property type="term" value="F:tRNA (uracil(54)-C5)-methyltransferase activity, S-adenosyl methionine-dependent"/>
    <property type="evidence" value="ECO:0007669"/>
    <property type="project" value="UniProtKB-UniRule"/>
</dbReference>
<comment type="catalytic activity">
    <reaction evidence="6 7">
        <text>uridine(54) in tRNA + S-adenosyl-L-methionine = 5-methyluridine(54) in tRNA + S-adenosyl-L-homocysteine + H(+)</text>
        <dbReference type="Rhea" id="RHEA:42712"/>
        <dbReference type="Rhea" id="RHEA-COMP:10167"/>
        <dbReference type="Rhea" id="RHEA-COMP:10193"/>
        <dbReference type="ChEBI" id="CHEBI:15378"/>
        <dbReference type="ChEBI" id="CHEBI:57856"/>
        <dbReference type="ChEBI" id="CHEBI:59789"/>
        <dbReference type="ChEBI" id="CHEBI:65315"/>
        <dbReference type="ChEBI" id="CHEBI:74447"/>
        <dbReference type="EC" id="2.1.1.35"/>
    </reaction>
</comment>
<keyword evidence="2 7" id="KW-0808">Transferase</keyword>
<dbReference type="HAMAP" id="MF_01011">
    <property type="entry name" value="RNA_methyltr_TrmA"/>
    <property type="match status" value="1"/>
</dbReference>
<evidence type="ECO:0000256" key="7">
    <source>
        <dbReference type="HAMAP-Rule" id="MF_01011"/>
    </source>
</evidence>
<dbReference type="GO" id="GO:0019843">
    <property type="term" value="F:rRNA binding"/>
    <property type="evidence" value="ECO:0007669"/>
    <property type="project" value="TreeGrafter"/>
</dbReference>
<dbReference type="GO" id="GO:0005829">
    <property type="term" value="C:cytosol"/>
    <property type="evidence" value="ECO:0007669"/>
    <property type="project" value="TreeGrafter"/>
</dbReference>